<feature type="transmembrane region" description="Helical" evidence="1">
    <location>
        <begin position="7"/>
        <end position="29"/>
    </location>
</feature>
<keyword evidence="2" id="KW-0378">Hydrolase</keyword>
<dbReference type="PANTHER" id="PTHR36844">
    <property type="entry name" value="PROTEASE PRSW"/>
    <property type="match status" value="1"/>
</dbReference>
<dbReference type="InterPro" id="IPR026898">
    <property type="entry name" value="PrsW"/>
</dbReference>
<evidence type="ECO:0000256" key="1">
    <source>
        <dbReference type="SAM" id="Phobius"/>
    </source>
</evidence>
<reference evidence="2 3" key="1">
    <citation type="submission" date="2020-07" db="EMBL/GenBank/DDBJ databases">
        <title>Complete genome and description of Corynebacterium incognita strain Marseille-Q3630 sp. nov.</title>
        <authorList>
            <person name="Boxberger M."/>
        </authorList>
    </citation>
    <scope>NUCLEOTIDE SEQUENCE [LARGE SCALE GENOMIC DNA]</scope>
    <source>
        <strain evidence="2 3">Marseille-Q3630</strain>
    </source>
</reference>
<dbReference type="KEGG" id="cik:H0194_06000"/>
<dbReference type="Pfam" id="PF13367">
    <property type="entry name" value="PrsW-protease"/>
    <property type="match status" value="1"/>
</dbReference>
<feature type="transmembrane region" description="Helical" evidence="1">
    <location>
        <begin position="190"/>
        <end position="208"/>
    </location>
</feature>
<dbReference type="GO" id="GO:0008237">
    <property type="term" value="F:metallopeptidase activity"/>
    <property type="evidence" value="ECO:0007669"/>
    <property type="project" value="UniProtKB-KW"/>
</dbReference>
<keyword evidence="3" id="KW-1185">Reference proteome</keyword>
<dbReference type="GO" id="GO:0006508">
    <property type="term" value="P:proteolysis"/>
    <property type="evidence" value="ECO:0007669"/>
    <property type="project" value="UniProtKB-KW"/>
</dbReference>
<feature type="transmembrane region" description="Helical" evidence="1">
    <location>
        <begin position="35"/>
        <end position="56"/>
    </location>
</feature>
<keyword evidence="1" id="KW-0812">Transmembrane</keyword>
<evidence type="ECO:0000313" key="3">
    <source>
        <dbReference type="Proteomes" id="UP000515743"/>
    </source>
</evidence>
<organism evidence="2 3">
    <name type="scientific">Corynebacterium incognita</name>
    <dbReference type="NCBI Taxonomy" id="2754725"/>
    <lineage>
        <taxon>Bacteria</taxon>
        <taxon>Bacillati</taxon>
        <taxon>Actinomycetota</taxon>
        <taxon>Actinomycetes</taxon>
        <taxon>Mycobacteriales</taxon>
        <taxon>Corynebacteriaceae</taxon>
        <taxon>Corynebacterium</taxon>
    </lineage>
</organism>
<sequence length="277" mass="29579">MRQVHVSFLRWGFVILLAAGLVVTTRSLINDPRTAVGMTFSVGLAVIVLALTWLLLRRHPALPQGSRWVPIGLGLAWGLACSGPAVFFNTAASKILDKVDLYWLEAAAYSPVNEETLKVVGVALICAGFVKLHRAIEAVPIGIAVGVGFTAGENPHFIADRVIKDLDSDVIGAVSATVIRILTGPFGHSVYTGLAAFGVGVLVCRTGALRSVLGWWFLAFAVHTAGNLASTLAGIAPDDGVLWIIFGRVIVGWVLAVWLYLRSRKLGARPAERNHSL</sequence>
<proteinExistence type="predicted"/>
<keyword evidence="1" id="KW-0472">Membrane</keyword>
<keyword evidence="2" id="KW-0645">Protease</keyword>
<dbReference type="AlphaFoldDB" id="A0A7G7CM48"/>
<protein>
    <submittedName>
        <fullName evidence="2">PrsW family intramembrane metalloprotease</fullName>
    </submittedName>
</protein>
<feature type="transmembrane region" description="Helical" evidence="1">
    <location>
        <begin position="215"/>
        <end position="235"/>
    </location>
</feature>
<gene>
    <name evidence="2" type="ORF">H0194_06000</name>
</gene>
<evidence type="ECO:0000313" key="2">
    <source>
        <dbReference type="EMBL" id="QNE88664.1"/>
    </source>
</evidence>
<dbReference type="EMBL" id="CP059404">
    <property type="protein sequence ID" value="QNE88664.1"/>
    <property type="molecule type" value="Genomic_DNA"/>
</dbReference>
<accession>A0A7G7CM48</accession>
<dbReference type="RefSeq" id="WP_185175054.1">
    <property type="nucleotide sequence ID" value="NZ_CP059404.1"/>
</dbReference>
<keyword evidence="2" id="KW-0482">Metalloprotease</keyword>
<dbReference type="PANTHER" id="PTHR36844:SF1">
    <property type="entry name" value="PROTEASE PRSW"/>
    <property type="match status" value="1"/>
</dbReference>
<feature type="transmembrane region" description="Helical" evidence="1">
    <location>
        <begin position="241"/>
        <end position="261"/>
    </location>
</feature>
<name>A0A7G7CM48_9CORY</name>
<feature type="transmembrane region" description="Helical" evidence="1">
    <location>
        <begin position="68"/>
        <end position="88"/>
    </location>
</feature>
<keyword evidence="1" id="KW-1133">Transmembrane helix</keyword>
<dbReference type="Proteomes" id="UP000515743">
    <property type="component" value="Chromosome"/>
</dbReference>